<proteinExistence type="predicted"/>
<dbReference type="PANTHER" id="PTHR39401:SF1">
    <property type="entry name" value="SNOAL-LIKE DOMAIN-CONTAINING PROTEIN"/>
    <property type="match status" value="1"/>
</dbReference>
<gene>
    <name evidence="1" type="ORF">M406DRAFT_335362</name>
</gene>
<dbReference type="AlphaFoldDB" id="A0A9P5CSC6"/>
<dbReference type="RefSeq" id="XP_040780435.1">
    <property type="nucleotide sequence ID" value="XM_040921036.1"/>
</dbReference>
<keyword evidence="2" id="KW-1185">Reference proteome</keyword>
<evidence type="ECO:0000313" key="1">
    <source>
        <dbReference type="EMBL" id="KAF3769474.1"/>
    </source>
</evidence>
<sequence>MSLYQPSAQVEPTFKNYLQELYAETEDPASTTSFTDFFTPNGSLIVLQYTAVGAERITGLKHALMPKDGSKLWHHVPNVTDVYADTTWNKIYEVKGVIQTTYQGGNCSQAYYSTRFTVAKDNDNKPILALRAGSLLSYDDYIVEPSVSPTEIPCQGAMSSLTFHAGQL</sequence>
<reference evidence="1" key="1">
    <citation type="journal article" date="2020" name="Phytopathology">
        <title>Genome sequence of the chestnut blight fungus Cryphonectria parasitica EP155: A fundamental resource for an archetypical invasive plant pathogen.</title>
        <authorList>
            <person name="Crouch J.A."/>
            <person name="Dawe A."/>
            <person name="Aerts A."/>
            <person name="Barry K."/>
            <person name="Churchill A.C.L."/>
            <person name="Grimwood J."/>
            <person name="Hillman B."/>
            <person name="Milgroom M.G."/>
            <person name="Pangilinan J."/>
            <person name="Smith M."/>
            <person name="Salamov A."/>
            <person name="Schmutz J."/>
            <person name="Yadav J."/>
            <person name="Grigoriev I.V."/>
            <person name="Nuss D."/>
        </authorList>
    </citation>
    <scope>NUCLEOTIDE SEQUENCE</scope>
    <source>
        <strain evidence="1">EP155</strain>
    </source>
</reference>
<evidence type="ECO:0000313" key="2">
    <source>
        <dbReference type="Proteomes" id="UP000803844"/>
    </source>
</evidence>
<organism evidence="1 2">
    <name type="scientific">Cryphonectria parasitica (strain ATCC 38755 / EP155)</name>
    <dbReference type="NCBI Taxonomy" id="660469"/>
    <lineage>
        <taxon>Eukaryota</taxon>
        <taxon>Fungi</taxon>
        <taxon>Dikarya</taxon>
        <taxon>Ascomycota</taxon>
        <taxon>Pezizomycotina</taxon>
        <taxon>Sordariomycetes</taxon>
        <taxon>Sordariomycetidae</taxon>
        <taxon>Diaporthales</taxon>
        <taxon>Cryphonectriaceae</taxon>
        <taxon>Cryphonectria-Endothia species complex</taxon>
        <taxon>Cryphonectria</taxon>
    </lineage>
</organism>
<name>A0A9P5CSC6_CRYP1</name>
<accession>A0A9P5CSC6</accession>
<dbReference type="Proteomes" id="UP000803844">
    <property type="component" value="Unassembled WGS sequence"/>
</dbReference>
<dbReference type="EMBL" id="MU032344">
    <property type="protein sequence ID" value="KAF3769474.1"/>
    <property type="molecule type" value="Genomic_DNA"/>
</dbReference>
<dbReference type="PANTHER" id="PTHR39401">
    <property type="entry name" value="SNOAL-LIKE DOMAIN-CONTAINING PROTEIN"/>
    <property type="match status" value="1"/>
</dbReference>
<comment type="caution">
    <text evidence="1">The sequence shown here is derived from an EMBL/GenBank/DDBJ whole genome shotgun (WGS) entry which is preliminary data.</text>
</comment>
<dbReference type="OrthoDB" id="5176208at2759"/>
<protein>
    <submittedName>
        <fullName evidence="1">Uncharacterized protein</fullName>
    </submittedName>
</protein>
<dbReference type="GeneID" id="63838165"/>